<dbReference type="OrthoDB" id="2619264at2"/>
<dbReference type="AlphaFoldDB" id="A0A2V2YH30"/>
<evidence type="ECO:0000256" key="1">
    <source>
        <dbReference type="SAM" id="Phobius"/>
    </source>
</evidence>
<reference evidence="2 3" key="1">
    <citation type="submission" date="2018-05" db="EMBL/GenBank/DDBJ databases">
        <title>Genomic Encyclopedia of Type Strains, Phase III (KMG-III): the genomes of soil and plant-associated and newly described type strains.</title>
        <authorList>
            <person name="Whitman W."/>
        </authorList>
    </citation>
    <scope>NUCLEOTIDE SEQUENCE [LARGE SCALE GENOMIC DNA]</scope>
    <source>
        <strain evidence="2 3">CECT 5696</strain>
    </source>
</reference>
<dbReference type="Proteomes" id="UP000246635">
    <property type="component" value="Unassembled WGS sequence"/>
</dbReference>
<gene>
    <name evidence="2" type="ORF">DFQ01_14210</name>
</gene>
<sequence>MTGTIRNVIYLAVAIAMVLYALPRIEFGQSWTLSTVFGIVWLGFALIVISAQLYQLFGVKEATKRRLAQIKRERAAMWERRLQQPIQAQMRYRRSKQ</sequence>
<keyword evidence="1" id="KW-0812">Transmembrane</keyword>
<accession>A0A2V2YH30</accession>
<evidence type="ECO:0000313" key="2">
    <source>
        <dbReference type="EMBL" id="PWV90562.1"/>
    </source>
</evidence>
<comment type="caution">
    <text evidence="2">The sequence shown here is derived from an EMBL/GenBank/DDBJ whole genome shotgun (WGS) entry which is preliminary data.</text>
</comment>
<keyword evidence="1" id="KW-0472">Membrane</keyword>
<evidence type="ECO:0000313" key="3">
    <source>
        <dbReference type="Proteomes" id="UP000246635"/>
    </source>
</evidence>
<feature type="transmembrane region" description="Helical" evidence="1">
    <location>
        <begin position="31"/>
        <end position="57"/>
    </location>
</feature>
<proteinExistence type="predicted"/>
<organism evidence="2 3">
    <name type="scientific">Paenibacillus cellulosilyticus</name>
    <dbReference type="NCBI Taxonomy" id="375489"/>
    <lineage>
        <taxon>Bacteria</taxon>
        <taxon>Bacillati</taxon>
        <taxon>Bacillota</taxon>
        <taxon>Bacilli</taxon>
        <taxon>Bacillales</taxon>
        <taxon>Paenibacillaceae</taxon>
        <taxon>Paenibacillus</taxon>
    </lineage>
</organism>
<dbReference type="RefSeq" id="WP_110047381.1">
    <property type="nucleotide sequence ID" value="NZ_CP054613.1"/>
</dbReference>
<dbReference type="EMBL" id="QGTQ01000042">
    <property type="protein sequence ID" value="PWV90562.1"/>
    <property type="molecule type" value="Genomic_DNA"/>
</dbReference>
<feature type="transmembrane region" description="Helical" evidence="1">
    <location>
        <begin position="7"/>
        <end position="25"/>
    </location>
</feature>
<name>A0A2V2YH30_9BACL</name>
<keyword evidence="1" id="KW-1133">Transmembrane helix</keyword>
<keyword evidence="3" id="KW-1185">Reference proteome</keyword>
<protein>
    <submittedName>
        <fullName evidence="2">Uncharacterized protein</fullName>
    </submittedName>
</protein>